<organism evidence="1 2">
    <name type="scientific">Plakobranchus ocellatus</name>
    <dbReference type="NCBI Taxonomy" id="259542"/>
    <lineage>
        <taxon>Eukaryota</taxon>
        <taxon>Metazoa</taxon>
        <taxon>Spiralia</taxon>
        <taxon>Lophotrochozoa</taxon>
        <taxon>Mollusca</taxon>
        <taxon>Gastropoda</taxon>
        <taxon>Heterobranchia</taxon>
        <taxon>Euthyneura</taxon>
        <taxon>Panpulmonata</taxon>
        <taxon>Sacoglossa</taxon>
        <taxon>Placobranchoidea</taxon>
        <taxon>Plakobranchidae</taxon>
        <taxon>Plakobranchus</taxon>
    </lineage>
</organism>
<proteinExistence type="predicted"/>
<comment type="caution">
    <text evidence="1">The sequence shown here is derived from an EMBL/GenBank/DDBJ whole genome shotgun (WGS) entry which is preliminary data.</text>
</comment>
<sequence length="90" mass="9999">MFSDPPPDQSAVVRLEPTIEKFLQTSGRVYYPPCHQRLPPPVSRVPTLPSGRQRKIGVRCLFQGHDAGATMVWTAIVLIMSQGVNHFITA</sequence>
<gene>
    <name evidence="1" type="ORF">PoB_002424000</name>
</gene>
<keyword evidence="2" id="KW-1185">Reference proteome</keyword>
<evidence type="ECO:0000313" key="2">
    <source>
        <dbReference type="Proteomes" id="UP000735302"/>
    </source>
</evidence>
<dbReference type="AlphaFoldDB" id="A0AAV3ZSZ1"/>
<reference evidence="1 2" key="1">
    <citation type="journal article" date="2021" name="Elife">
        <title>Chloroplast acquisition without the gene transfer in kleptoplastic sea slugs, Plakobranchus ocellatus.</title>
        <authorList>
            <person name="Maeda T."/>
            <person name="Takahashi S."/>
            <person name="Yoshida T."/>
            <person name="Shimamura S."/>
            <person name="Takaki Y."/>
            <person name="Nagai Y."/>
            <person name="Toyoda A."/>
            <person name="Suzuki Y."/>
            <person name="Arimoto A."/>
            <person name="Ishii H."/>
            <person name="Satoh N."/>
            <person name="Nishiyama T."/>
            <person name="Hasebe M."/>
            <person name="Maruyama T."/>
            <person name="Minagawa J."/>
            <person name="Obokata J."/>
            <person name="Shigenobu S."/>
        </authorList>
    </citation>
    <scope>NUCLEOTIDE SEQUENCE [LARGE SCALE GENOMIC DNA]</scope>
</reference>
<dbReference type="EMBL" id="BLXT01002806">
    <property type="protein sequence ID" value="GFN97734.1"/>
    <property type="molecule type" value="Genomic_DNA"/>
</dbReference>
<name>A0AAV3ZSZ1_9GAST</name>
<dbReference type="Proteomes" id="UP000735302">
    <property type="component" value="Unassembled WGS sequence"/>
</dbReference>
<accession>A0AAV3ZSZ1</accession>
<protein>
    <submittedName>
        <fullName evidence="1">Uncharacterized protein</fullName>
    </submittedName>
</protein>
<evidence type="ECO:0000313" key="1">
    <source>
        <dbReference type="EMBL" id="GFN97734.1"/>
    </source>
</evidence>